<name>A0ABM1SDD3_LIMPO</name>
<keyword evidence="4 7" id="KW-0732">Signal</keyword>
<feature type="non-terminal residue" evidence="13">
    <location>
        <position position="1"/>
    </location>
</feature>
<dbReference type="InterPro" id="IPR036880">
    <property type="entry name" value="Kunitz_BPTI_sf"/>
</dbReference>
<dbReference type="InterPro" id="IPR036179">
    <property type="entry name" value="Ig-like_dom_sf"/>
</dbReference>
<dbReference type="InterPro" id="IPR002223">
    <property type="entry name" value="Kunitz_BPTI"/>
</dbReference>
<keyword evidence="6" id="KW-1015">Disulfide bond</keyword>
<evidence type="ECO:0000313" key="12">
    <source>
        <dbReference type="Proteomes" id="UP000694941"/>
    </source>
</evidence>
<dbReference type="InterPro" id="IPR036383">
    <property type="entry name" value="TSP1_rpt_sf"/>
</dbReference>
<feature type="domain" description="BPTI/Kunitz inhibitor" evidence="8">
    <location>
        <begin position="1928"/>
        <end position="1978"/>
    </location>
</feature>
<sequence length="2638" mass="288851">SFTLVLSIILLLVPDLYARHRLRHERHKRRQSLFSSQNIAVGLDNVSADDSGSWGPWSDSSKCSRSCGGGVAFQSRNCTNASISGGHSCMGSSKRFFSCNIQDCPHGSRDFREEQCSNFNSLPFENKYYSWVPYLKESNPCELNCNPVGELFYIRHSRKVIDGTRCYNDGSRDVCVDGVCMPVGCDLMLGSNAKKDKCGECGGDGNNCRTIEGLITDNNLQVGYNDIILIPVGSTNIKVTEKNATNNYLAVRNMTGHYYLNGNWGLVFSGILKFAGTKFHYERKSYSDLSTEHLWAHGPTTEPLFIVLLYQEKTPGITYEYSVPKNMSSPQSDAYSWTFDDFSDCSRTCGGGFQQRAVRCVRTSGFEEVPEFLCDPLLKPITNRTCNKETCPPVWFVGEWSNCSRQCGRGVQFRVVYCHRFTENGVILVSDDDCERQNGSKPSFIQHCTTGQKCPTWYAGPWSACNKICGNGTQTRTVTCQKDKEKIGDFQCDSESRPVASQTCNLGPCEGVEWIVSDWSGCDKLCGLTVESRVTHCANRKGKVFSPDMCDKNQLPELKRPCSNSHLCESSWFASEWSECSTKCGEGVQTRNVFCGYWKDNEVVKAQESQCNSHKKYAATRNCTGPPCKTSWFTGPWNRCSVPCGGGYRKRKILCISEENFSSSKDCDSSLRPYDEEPCNMYPCDEDEIIIAGGCKKTKHGCCPDGVTPAGPNISGCPKLSFPKGGCEVTDFGCCKDGITLAFGPFKEGCEIVTTCNGTKFGCCPDGLTPAHSEAGNGCPSNEECKDSTYGCCLDGETAAKGQNGEGCPRVEKCEDSAFGCCPDGETPAQDKYYYGCSNNTTCQDSPYGCCLDGITFAKDVNLTGCIESHLITCQISEYGCCPDNITSALGPELFGCDEFTSGEMCDISLYGCCPDGLTPASGPRNEGCSEADIPSIASEDVEGSGGCEGAEYGCCPDGISIAQGPGFGGCDDIQGSGKLEACIDSLYGCCSDNVTSAKGPHGESCVELIGTNISINCKGSPFGCCSDNITIAKGPNEEGCKELNITGVPINCTETAFGCCPDNVTSALGPDMEGCTVSEPTKIDFACLVSHFGCCSDGFTYAEGPNNKGCCRVTKYGCCQDNITASQGPAFEGCEEVNVTEQESKEVVPDCSTFLFGCCPDDITPSQGPNGEGCCFTSRFGCCPDNITTATGPEYFGCGCQAFPYGCCPDDVTPASGPRYSGCTCKEYPFGCCQDDYFPANGPNLEGCLCDRLLYGCCDDGITPATGHHKKGCGCSTTKFGCCPNSSSVASGPQYQGCSCDLFGQGCCPDGNTPAKGPDYEECPCETLPYGCCPDNLTPARGLNYEGCGCKFDKHGCCPDGITTAKGPNYHGCLCETFPYRCCPDGQTSAKGPNYQGCPCETLSYGCCPDKYTPAEGPDYQGCPCETLSHGCCPDKYTPAEGPDYQGCPCETLSHGCCPDNHTMAEGPDYQGCPCETLSHGCCPDNHTMAEGPDYQGCPCETLSHGCCPDNHTTAEGPDYQGCSCETFSYGCCPDRTIPAKGPNYQGCPCETLSHGCCPDNQTPAEGPDYQGCSCETFSYGCCPDKTIPAKGPNYQGCPCETFLYGCCPDKQTPAKATNYQGCPCSTMPYGCCPDGVTVAKGPHYEGCSCVDTPYGCCPDGKHIANGSNFEGCPDVPVIDLKISGEVCKLPQEVGACRDYVVKWFFDIEYGGCTRFWYGGCGGNRNQFNSEEECKNVCVEPKGGDACVLPKVQGSCNAPYKAWYFNTDKKLCESFNYSGCLGNNNRFISKEICEETCITQDLLDVCDQPLVVGPCMGSFSRWYYNRFDGRCKQFKYGGCKGNENNFATESQCEHRCASLSAKEICVLPKAEGPCREKLTRWYFDFMTEQCKEFTFSGCQGNRNQFLSRKQCENICTITKVSVSKDICSLSKSAGPCGAFLIRWFFNSQTGRCEQFYYGGCEGNANNFEKRRDCELACLNFSGRNECILPKDIGNCYEFNVRWFYDSEEGECRRFYYSGCGGNENNFNSLLKCQKRCGKPASTEILSEEFRTEICFLKEDKGPCTEVKLRFFYDKNDGVCKEFRYGGCLGNENRFRTRSECENKCGNSQNACLLPQIKGPCQGTFPQWYYDHRSDQCIEFMYGGCEGNSNRFNSRENCEDSCKQSTTPLTIPTTLPVQPETTTKALYKKIALPTDVCAQPRDKGPCKAFSPQWYYDSRNNICKRFIYGGCEGNRNRFKERSDCELRCVKKPTEEIKVDEVAEKEQEEVSTTVLPEGPTCPPTNCAKIRCTFGIDEYLDKQGCTLCRCFDPCQVHTCEEGERCVVRVYYNEDEDPKSETVCRKKKKPGECPFTDSFVADEPLKVSRRDCKDYCNDDADCIGGNKCCFNGCANICTEPALTTTPIPTTTELVPQEITVKSESQVILNCLDQDVAVIAAQWKKDELPVNLITERFRLLSNGSLQINSVKIEDAGLYKCESDKEMDIHLYHSINLIVQERLDIMASIASREYKTGSVLQLDCKVKGPKDTYVRWNFGPSPIQNSERLQALSNYTLIIQSTQHNDSGIYSCIATSKHSEASSSVSITIEDVYIPPDCVDWPQFVGCKTIVQANYCMNPHYGKYCCRSCTLAGQLSTKFTSPHV</sequence>
<reference evidence="13" key="1">
    <citation type="submission" date="2025-08" db="UniProtKB">
        <authorList>
            <consortium name="RefSeq"/>
        </authorList>
    </citation>
    <scope>IDENTIFICATION</scope>
    <source>
        <tissue evidence="13">Muscle</tissue>
    </source>
</reference>
<accession>A0ABM1SDD3</accession>
<feature type="domain" description="BPTI/Kunitz inhibitor" evidence="8">
    <location>
        <begin position="2197"/>
        <end position="2247"/>
    </location>
</feature>
<dbReference type="Proteomes" id="UP000694941">
    <property type="component" value="Unplaced"/>
</dbReference>
<dbReference type="SUPFAM" id="SSF48726">
    <property type="entry name" value="Immunoglobulin"/>
    <property type="match status" value="2"/>
</dbReference>
<evidence type="ECO:0000256" key="1">
    <source>
        <dbReference type="ARBA" id="ARBA00002878"/>
    </source>
</evidence>
<dbReference type="Gene3D" id="2.20.100.10">
    <property type="entry name" value="Thrombospondin type-1 (TSP1) repeat"/>
    <property type="match status" value="6"/>
</dbReference>
<dbReference type="InterPro" id="IPR010909">
    <property type="entry name" value="PLAC"/>
</dbReference>
<dbReference type="Pfam" id="PF00014">
    <property type="entry name" value="Kunitz_BPTI"/>
    <property type="match status" value="9"/>
</dbReference>
<dbReference type="SUPFAM" id="SSF57362">
    <property type="entry name" value="BPTI-like"/>
    <property type="match status" value="9"/>
</dbReference>
<keyword evidence="12" id="KW-1185">Reference proteome</keyword>
<dbReference type="InterPro" id="IPR010294">
    <property type="entry name" value="ADAMTS_spacer1"/>
</dbReference>
<feature type="signal peptide" evidence="7">
    <location>
        <begin position="1"/>
        <end position="18"/>
    </location>
</feature>
<dbReference type="PROSITE" id="PS50092">
    <property type="entry name" value="TSP1"/>
    <property type="match status" value="7"/>
</dbReference>
<dbReference type="PANTHER" id="PTHR13723:SF281">
    <property type="entry name" value="PAPILIN"/>
    <property type="match status" value="1"/>
</dbReference>
<evidence type="ECO:0000259" key="9">
    <source>
        <dbReference type="PROSITE" id="PS50835"/>
    </source>
</evidence>
<organism evidence="12 13">
    <name type="scientific">Limulus polyphemus</name>
    <name type="common">Atlantic horseshoe crab</name>
    <dbReference type="NCBI Taxonomy" id="6850"/>
    <lineage>
        <taxon>Eukaryota</taxon>
        <taxon>Metazoa</taxon>
        <taxon>Ecdysozoa</taxon>
        <taxon>Arthropoda</taxon>
        <taxon>Chelicerata</taxon>
        <taxon>Merostomata</taxon>
        <taxon>Xiphosura</taxon>
        <taxon>Limulidae</taxon>
        <taxon>Limulus</taxon>
    </lineage>
</organism>
<dbReference type="InterPro" id="IPR020901">
    <property type="entry name" value="Prtase_inh_Kunz-CS"/>
</dbReference>
<dbReference type="Pfam" id="PF05986">
    <property type="entry name" value="ADAMTS_spacer1"/>
    <property type="match status" value="1"/>
</dbReference>
<dbReference type="Pfam" id="PF00090">
    <property type="entry name" value="TSP_1"/>
    <property type="match status" value="1"/>
</dbReference>
<evidence type="ECO:0000256" key="7">
    <source>
        <dbReference type="SAM" id="SignalP"/>
    </source>
</evidence>
<dbReference type="Pfam" id="PF19030">
    <property type="entry name" value="TSP1_ADAMTS"/>
    <property type="match status" value="5"/>
</dbReference>
<feature type="domain" description="BPTI/Kunitz inhibitor" evidence="8">
    <location>
        <begin position="1866"/>
        <end position="1916"/>
    </location>
</feature>
<dbReference type="InterPro" id="IPR003599">
    <property type="entry name" value="Ig_sub"/>
</dbReference>
<evidence type="ECO:0000313" key="13">
    <source>
        <dbReference type="RefSeq" id="XP_022241638.1"/>
    </source>
</evidence>
<evidence type="ECO:0000256" key="6">
    <source>
        <dbReference type="ARBA" id="ARBA00023157"/>
    </source>
</evidence>
<evidence type="ECO:0000259" key="11">
    <source>
        <dbReference type="PROSITE" id="PS51390"/>
    </source>
</evidence>
<evidence type="ECO:0000256" key="5">
    <source>
        <dbReference type="ARBA" id="ARBA00022737"/>
    </source>
</evidence>
<feature type="domain" description="BPTI/Kunitz inhibitor" evidence="8">
    <location>
        <begin position="2055"/>
        <end position="2105"/>
    </location>
</feature>
<feature type="domain" description="BPTI/Kunitz inhibitor" evidence="8">
    <location>
        <begin position="1987"/>
        <end position="2037"/>
    </location>
</feature>
<dbReference type="SMART" id="SM00209">
    <property type="entry name" value="TSP1"/>
    <property type="match status" value="7"/>
</dbReference>
<keyword evidence="3" id="KW-0964">Secreted</keyword>
<dbReference type="Gene3D" id="2.60.120.830">
    <property type="match status" value="1"/>
</dbReference>
<evidence type="ECO:0000259" key="8">
    <source>
        <dbReference type="PROSITE" id="PS50279"/>
    </source>
</evidence>
<dbReference type="PRINTS" id="PR01857">
    <property type="entry name" value="ADAMTSFAMILY"/>
</dbReference>
<dbReference type="PROSITE" id="PS50279">
    <property type="entry name" value="BPTI_KUNITZ_2"/>
    <property type="match status" value="9"/>
</dbReference>
<dbReference type="InterPro" id="IPR036645">
    <property type="entry name" value="Elafin-like_sf"/>
</dbReference>
<dbReference type="Pfam" id="PF07679">
    <property type="entry name" value="I-set"/>
    <property type="match status" value="1"/>
</dbReference>
<dbReference type="GeneID" id="106459429"/>
<dbReference type="InterPro" id="IPR013273">
    <property type="entry name" value="ADAMTS/ADAMTS-like"/>
</dbReference>
<dbReference type="CDD" id="cd22639">
    <property type="entry name" value="Kunitz_papilin_lacunin-like"/>
    <property type="match status" value="1"/>
</dbReference>
<comment type="subcellular location">
    <subcellularLocation>
        <location evidence="2">Secreted</location>
    </subcellularLocation>
</comment>
<evidence type="ECO:0000256" key="2">
    <source>
        <dbReference type="ARBA" id="ARBA00004613"/>
    </source>
</evidence>
<feature type="domain" description="WAP" evidence="11">
    <location>
        <begin position="2342"/>
        <end position="2397"/>
    </location>
</feature>
<feature type="domain" description="BPTI/Kunitz inhibitor" evidence="8">
    <location>
        <begin position="1748"/>
        <end position="1798"/>
    </location>
</feature>
<keyword evidence="5" id="KW-0677">Repeat</keyword>
<dbReference type="InterPro" id="IPR000884">
    <property type="entry name" value="TSP1_rpt"/>
</dbReference>
<evidence type="ECO:0000256" key="4">
    <source>
        <dbReference type="ARBA" id="ARBA00022729"/>
    </source>
</evidence>
<proteinExistence type="predicted"/>
<dbReference type="InterPro" id="IPR003598">
    <property type="entry name" value="Ig_sub2"/>
</dbReference>
<evidence type="ECO:0000259" key="10">
    <source>
        <dbReference type="PROSITE" id="PS50900"/>
    </source>
</evidence>
<dbReference type="RefSeq" id="XP_022241638.1">
    <property type="nucleotide sequence ID" value="XM_022385930.1"/>
</dbReference>
<dbReference type="SMART" id="SM00409">
    <property type="entry name" value="IG"/>
    <property type="match status" value="2"/>
</dbReference>
<feature type="domain" description="BPTI/Kunitz inhibitor" evidence="8">
    <location>
        <begin position="1807"/>
        <end position="1857"/>
    </location>
</feature>
<dbReference type="Gene3D" id="4.10.410.10">
    <property type="entry name" value="Pancreatic trypsin inhibitor Kunitz domain"/>
    <property type="match status" value="9"/>
</dbReference>
<feature type="chain" id="PRO_5046568896" evidence="7">
    <location>
        <begin position="19"/>
        <end position="2638"/>
    </location>
</feature>
<dbReference type="SMART" id="SM00408">
    <property type="entry name" value="IGc2"/>
    <property type="match status" value="2"/>
</dbReference>
<dbReference type="SMART" id="SM00217">
    <property type="entry name" value="WAP"/>
    <property type="match status" value="1"/>
</dbReference>
<dbReference type="InterPro" id="IPR008197">
    <property type="entry name" value="WAP_dom"/>
</dbReference>
<dbReference type="InterPro" id="IPR050439">
    <property type="entry name" value="ADAMTS_ADAMTS-like"/>
</dbReference>
<protein>
    <submittedName>
        <fullName evidence="13">Papilin-like</fullName>
    </submittedName>
</protein>
<dbReference type="SUPFAM" id="SSF57256">
    <property type="entry name" value="Elafin-like"/>
    <property type="match status" value="1"/>
</dbReference>
<feature type="domain" description="PLAC" evidence="10">
    <location>
        <begin position="2588"/>
        <end position="2627"/>
    </location>
</feature>
<dbReference type="PRINTS" id="PR00759">
    <property type="entry name" value="BASICPTASE"/>
</dbReference>
<feature type="domain" description="Ig-like" evidence="9">
    <location>
        <begin position="2495"/>
        <end position="2582"/>
    </location>
</feature>
<gene>
    <name evidence="13" type="primary">LOC106459429</name>
</gene>
<dbReference type="PANTHER" id="PTHR13723">
    <property type="entry name" value="ADAMTS A DISINTEGRIN AND METALLOPROTEASE WITH THROMBOSPONDIN MOTIFS PROTEASE"/>
    <property type="match status" value="1"/>
</dbReference>
<dbReference type="PROSITE" id="PS50835">
    <property type="entry name" value="IG_LIKE"/>
    <property type="match status" value="2"/>
</dbReference>
<dbReference type="PROSITE" id="PS51390">
    <property type="entry name" value="WAP"/>
    <property type="match status" value="1"/>
</dbReference>
<dbReference type="CDD" id="cd00109">
    <property type="entry name" value="Kunitz-type"/>
    <property type="match status" value="7"/>
</dbReference>
<dbReference type="PROSITE" id="PS50900">
    <property type="entry name" value="PLAC"/>
    <property type="match status" value="1"/>
</dbReference>
<comment type="function">
    <text evidence="1">Has antibacterial activity.</text>
</comment>
<evidence type="ECO:0000256" key="3">
    <source>
        <dbReference type="ARBA" id="ARBA00022525"/>
    </source>
</evidence>
<dbReference type="InterPro" id="IPR013783">
    <property type="entry name" value="Ig-like_fold"/>
</dbReference>
<feature type="domain" description="BPTI/Kunitz inhibitor" evidence="8">
    <location>
        <begin position="1689"/>
        <end position="1739"/>
    </location>
</feature>
<dbReference type="InterPro" id="IPR013098">
    <property type="entry name" value="Ig_I-set"/>
</dbReference>
<dbReference type="SMART" id="SM00131">
    <property type="entry name" value="KU"/>
    <property type="match status" value="9"/>
</dbReference>
<feature type="domain" description="BPTI/Kunitz inhibitor" evidence="8">
    <location>
        <begin position="2112"/>
        <end position="2162"/>
    </location>
</feature>
<feature type="domain" description="Ig-like" evidence="9">
    <location>
        <begin position="2404"/>
        <end position="2475"/>
    </location>
</feature>
<dbReference type="SUPFAM" id="SSF82895">
    <property type="entry name" value="TSP-1 type 1 repeat"/>
    <property type="match status" value="7"/>
</dbReference>
<dbReference type="PROSITE" id="PS00280">
    <property type="entry name" value="BPTI_KUNITZ_1"/>
    <property type="match status" value="6"/>
</dbReference>
<dbReference type="InterPro" id="IPR007110">
    <property type="entry name" value="Ig-like_dom"/>
</dbReference>
<dbReference type="Gene3D" id="2.60.40.10">
    <property type="entry name" value="Immunoglobulins"/>
    <property type="match status" value="2"/>
</dbReference>